<dbReference type="EMBL" id="LOHZ01000015">
    <property type="protein sequence ID" value="KYO68595.1"/>
    <property type="molecule type" value="Genomic_DNA"/>
</dbReference>
<feature type="transmembrane region" description="Helical" evidence="8">
    <location>
        <begin position="185"/>
        <end position="204"/>
    </location>
</feature>
<reference evidence="10 11" key="1">
    <citation type="submission" date="2015-12" db="EMBL/GenBank/DDBJ databases">
        <title>Draft genome of Thermovenabulum gondwanense isolated from a red thermophilic microbial mat colonisisng an outflow channel of a bore well.</title>
        <authorList>
            <person name="Patel B.K."/>
        </authorList>
    </citation>
    <scope>NUCLEOTIDE SEQUENCE [LARGE SCALE GENOMIC DNA]</scope>
    <source>
        <strain evidence="10 11">R270</strain>
    </source>
</reference>
<name>A0A162MZE3_9FIRM</name>
<keyword evidence="11" id="KW-1185">Reference proteome</keyword>
<sequence>MGNLALLINNTLKLFIRKKSNVLLMLMTIAVSLIFLFLGFADNSQLKIGIVNKDNSEISKDLIKSLQKTDKFKIIFLDEKEINDKVSRGNVDSAVNIPYGFGEGLIKNDIEKIEIISIKSEDVTILLKNYLNQEIANLSGLAFASKGNIETFKKMYEVYKNYPFNLKTELVKDETKSILATRRSLGFFIMFLMVNTTSIANLILQEKRDKTFYRVLASPVKPKTYLLSNFLLNVFVALLQIVIILLLLALLLGLNFNSSLFEIFLVLISFAIVSISLSMMIISFSPSTNYASNLTTLIVTPTCMIGGVFWPVNMMPKLLQKLSDFMPQKWAIDAIDKLQTGSGFGDIYINIATLLAFAGVFMLIAIYKINRSEKMSDFV</sequence>
<evidence type="ECO:0000256" key="2">
    <source>
        <dbReference type="ARBA" id="ARBA00007783"/>
    </source>
</evidence>
<evidence type="ECO:0000256" key="6">
    <source>
        <dbReference type="ARBA" id="ARBA00022989"/>
    </source>
</evidence>
<accession>A0A162MZE3</accession>
<dbReference type="AlphaFoldDB" id="A0A162MZE3"/>
<comment type="caution">
    <text evidence="10">The sequence shown here is derived from an EMBL/GenBank/DDBJ whole genome shotgun (WGS) entry which is preliminary data.</text>
</comment>
<feature type="transmembrane region" description="Helical" evidence="8">
    <location>
        <begin position="294"/>
        <end position="312"/>
    </location>
</feature>
<dbReference type="PROSITE" id="PS51012">
    <property type="entry name" value="ABC_TM2"/>
    <property type="match status" value="1"/>
</dbReference>
<dbReference type="Proteomes" id="UP000075737">
    <property type="component" value="Unassembled WGS sequence"/>
</dbReference>
<dbReference type="OrthoDB" id="266913at2"/>
<dbReference type="InterPro" id="IPR051449">
    <property type="entry name" value="ABC-2_transporter_component"/>
</dbReference>
<dbReference type="InterPro" id="IPR000412">
    <property type="entry name" value="ABC_2_transport"/>
</dbReference>
<evidence type="ECO:0000313" key="10">
    <source>
        <dbReference type="EMBL" id="KYO68595.1"/>
    </source>
</evidence>
<dbReference type="RefSeq" id="WP_068747302.1">
    <property type="nucleotide sequence ID" value="NZ_LOHZ01000015.1"/>
</dbReference>
<dbReference type="STRING" id="520767.ATZ99_01040"/>
<feature type="transmembrane region" description="Helical" evidence="8">
    <location>
        <begin position="347"/>
        <end position="367"/>
    </location>
</feature>
<feature type="transmembrane region" description="Helical" evidence="8">
    <location>
        <begin position="21"/>
        <end position="41"/>
    </location>
</feature>
<dbReference type="InterPro" id="IPR047817">
    <property type="entry name" value="ABC2_TM_bact-type"/>
</dbReference>
<gene>
    <name evidence="10" type="primary">ybhS</name>
    <name evidence="10" type="ORF">ATZ99_01040</name>
</gene>
<keyword evidence="4 8" id="KW-1003">Cell membrane</keyword>
<feature type="transmembrane region" description="Helical" evidence="8">
    <location>
        <begin position="225"/>
        <end position="254"/>
    </location>
</feature>
<dbReference type="PANTHER" id="PTHR30294">
    <property type="entry name" value="MEMBRANE COMPONENT OF ABC TRANSPORTER YHHJ-RELATED"/>
    <property type="match status" value="1"/>
</dbReference>
<evidence type="ECO:0000256" key="4">
    <source>
        <dbReference type="ARBA" id="ARBA00022475"/>
    </source>
</evidence>
<evidence type="ECO:0000313" key="11">
    <source>
        <dbReference type="Proteomes" id="UP000075737"/>
    </source>
</evidence>
<dbReference type="Pfam" id="PF12698">
    <property type="entry name" value="ABC2_membrane_3"/>
    <property type="match status" value="1"/>
</dbReference>
<dbReference type="PANTHER" id="PTHR30294:SF45">
    <property type="entry name" value="LINEARMYCIN RESISTANCE PERMEASE PROTEIN LNRN"/>
    <property type="match status" value="1"/>
</dbReference>
<keyword evidence="7 8" id="KW-0472">Membrane</keyword>
<dbReference type="Gene3D" id="3.40.1710.10">
    <property type="entry name" value="abc type-2 transporter like domain"/>
    <property type="match status" value="1"/>
</dbReference>
<keyword evidence="6 8" id="KW-1133">Transmembrane helix</keyword>
<evidence type="ECO:0000256" key="7">
    <source>
        <dbReference type="ARBA" id="ARBA00023136"/>
    </source>
</evidence>
<dbReference type="InterPro" id="IPR013525">
    <property type="entry name" value="ABC2_TM"/>
</dbReference>
<feature type="domain" description="ABC transmembrane type-2" evidence="9">
    <location>
        <begin position="146"/>
        <end position="372"/>
    </location>
</feature>
<dbReference type="PRINTS" id="PR00164">
    <property type="entry name" value="ABC2TRNSPORT"/>
</dbReference>
<keyword evidence="3 8" id="KW-0813">Transport</keyword>
<protein>
    <recommendedName>
        <fullName evidence="8">Transport permease protein</fullName>
    </recommendedName>
</protein>
<comment type="subcellular location">
    <subcellularLocation>
        <location evidence="1 8">Cell membrane</location>
        <topology evidence="1 8">Multi-pass membrane protein</topology>
    </subcellularLocation>
</comment>
<dbReference type="GO" id="GO:0140359">
    <property type="term" value="F:ABC-type transporter activity"/>
    <property type="evidence" value="ECO:0007669"/>
    <property type="project" value="InterPro"/>
</dbReference>
<feature type="transmembrane region" description="Helical" evidence="8">
    <location>
        <begin position="260"/>
        <end position="282"/>
    </location>
</feature>
<organism evidence="10 11">
    <name type="scientific">Thermovenabulum gondwanense</name>
    <dbReference type="NCBI Taxonomy" id="520767"/>
    <lineage>
        <taxon>Bacteria</taxon>
        <taxon>Bacillati</taxon>
        <taxon>Bacillota</taxon>
        <taxon>Clostridia</taxon>
        <taxon>Thermosediminibacterales</taxon>
        <taxon>Thermosediminibacteraceae</taxon>
        <taxon>Thermovenabulum</taxon>
    </lineage>
</organism>
<evidence type="ECO:0000256" key="8">
    <source>
        <dbReference type="RuleBase" id="RU361157"/>
    </source>
</evidence>
<evidence type="ECO:0000259" key="9">
    <source>
        <dbReference type="PROSITE" id="PS51012"/>
    </source>
</evidence>
<comment type="similarity">
    <text evidence="2 8">Belongs to the ABC-2 integral membrane protein family.</text>
</comment>
<proteinExistence type="inferred from homology"/>
<evidence type="ECO:0000256" key="3">
    <source>
        <dbReference type="ARBA" id="ARBA00022448"/>
    </source>
</evidence>
<keyword evidence="5 8" id="KW-0812">Transmembrane</keyword>
<evidence type="ECO:0000256" key="5">
    <source>
        <dbReference type="ARBA" id="ARBA00022692"/>
    </source>
</evidence>
<evidence type="ECO:0000256" key="1">
    <source>
        <dbReference type="ARBA" id="ARBA00004651"/>
    </source>
</evidence>
<dbReference type="GO" id="GO:0043190">
    <property type="term" value="C:ATP-binding cassette (ABC) transporter complex"/>
    <property type="evidence" value="ECO:0007669"/>
    <property type="project" value="InterPro"/>
</dbReference>
<dbReference type="PATRIC" id="fig|520767.4.peg.108"/>